<proteinExistence type="predicted"/>
<comment type="caution">
    <text evidence="1">The sequence shown here is derived from an EMBL/GenBank/DDBJ whole genome shotgun (WGS) entry which is preliminary data.</text>
</comment>
<gene>
    <name evidence="1" type="ORF">MLD38_020536</name>
</gene>
<accession>A0ACB9QH15</accession>
<keyword evidence="2" id="KW-1185">Reference proteome</keyword>
<evidence type="ECO:0000313" key="2">
    <source>
        <dbReference type="Proteomes" id="UP001057402"/>
    </source>
</evidence>
<organism evidence="1 2">
    <name type="scientific">Melastoma candidum</name>
    <dbReference type="NCBI Taxonomy" id="119954"/>
    <lineage>
        <taxon>Eukaryota</taxon>
        <taxon>Viridiplantae</taxon>
        <taxon>Streptophyta</taxon>
        <taxon>Embryophyta</taxon>
        <taxon>Tracheophyta</taxon>
        <taxon>Spermatophyta</taxon>
        <taxon>Magnoliopsida</taxon>
        <taxon>eudicotyledons</taxon>
        <taxon>Gunneridae</taxon>
        <taxon>Pentapetalae</taxon>
        <taxon>rosids</taxon>
        <taxon>malvids</taxon>
        <taxon>Myrtales</taxon>
        <taxon>Melastomataceae</taxon>
        <taxon>Melastomatoideae</taxon>
        <taxon>Melastomateae</taxon>
        <taxon>Melastoma</taxon>
    </lineage>
</organism>
<evidence type="ECO:0000313" key="1">
    <source>
        <dbReference type="EMBL" id="KAI4364444.1"/>
    </source>
</evidence>
<dbReference type="Proteomes" id="UP001057402">
    <property type="component" value="Chromosome 6"/>
</dbReference>
<sequence>MMQSEMGTSPPCMSPLPEFEKMDMESMRVVVVSINRFVQEFLASPCSRAKLRAACVSMFGRNGRDEVENEDEDDYFVEFSDGSALSNLYRGIDGIEAVVRAKWPEERTSRLLDAERMLQVPALLDGHGVTTGTENGHLISVSYFYLSMVKKLQKDDWQVAMHFLQALLVSPRMAREVVAPDLCEFLFRSIATPKGGINEEESCAAMKEVARKYKGWLMYYQVMLYGETPRWLPDESDFLEDAKSTSGKCSGFDEIEDCLPVDSCKGDFSNYAQVLVNAIPNTQVKVENIYQNTRIERLCDVLEEPESDSPFGFEEDNSQKYPISTSSKAICKRTLSLSQQHQRYEKVSGVDISKMVSGKFSRSVREVGFHHERDSELFHQITATSQPKRKSSNFRSYSTRYQKSPEYDLMGIFEEAVSKLCLSEGVRRLDEEFVLEITALYEMLNSKTGMKLNMLRDVLLEKLLKAISTSKEDKVIRLSVSILASIASENNSVLCDIKKKGLRLGDLASALKRNVHEAAVLIYLIKPSPNEIMTLELLPTLVEVVCTWSSYKLKSTTRFILTPPVASLMIIEVLVTAFDNATSSTHLEALNSPRVLHELLDVARDSGIEESISLATIIVKCMQFDGQCRSYVSQVTPVAPFISLLQSNQTRAKSIALEFFHEILCMPRSSAIALLRRVQTEGGGSLATILMHGLQHLQPHAQLFAANLWIQLDILQENSSGSSAHREEAMKVLIESLESEDDPTRQQLSSFILANLGGTYAWTGEPYTVAWLVKKQGVVSPVHQNLIKDFDWQDQCLSDVETDPWSTKVARNMIASGKIVFKALEKGLNSKTKRVSRDSLTVAAWIGCEIVRATHNQRYLACEILLDALEQFLHPGVDLEERLLGCLCIYSYTSGKGKQKLVNFSEGVRESLRRFSSITWMAEELHRVADYYLPNKSRISCVHTQTLEAGNSSCGAVNALIYYKGLLCSGHSDGSIKMWEIRGQSATLVLDKKEHNKEVTCLSLLHHGDSLLSGSADKTIRVWRMVRRKLECLEVISTKDPIRNVDSCGQLIFVITQAPGIKVIDSSRKVKEICKKKKVKSMAVVHGKIYAGCKDSSIQEIAFANNREREIKAPSKIWTMQKKPINSIIGYKDWIYAASTVIEGSNIKEWRRNHEAEIKITSRGGGSVAGMAVVEDFLYLNYSSSASILQIWLRGTQQKVGRISAGSKITSLLAANDVIICGTEAGLIKGWIPL</sequence>
<dbReference type="EMBL" id="CM042885">
    <property type="protein sequence ID" value="KAI4364444.1"/>
    <property type="molecule type" value="Genomic_DNA"/>
</dbReference>
<protein>
    <submittedName>
        <fullName evidence="1">Uncharacterized protein</fullName>
    </submittedName>
</protein>
<name>A0ACB9QH15_9MYRT</name>
<reference evidence="2" key="1">
    <citation type="journal article" date="2023" name="Front. Plant Sci.">
        <title>Chromosomal-level genome assembly of Melastoma candidum provides insights into trichome evolution.</title>
        <authorList>
            <person name="Zhong Y."/>
            <person name="Wu W."/>
            <person name="Sun C."/>
            <person name="Zou P."/>
            <person name="Liu Y."/>
            <person name="Dai S."/>
            <person name="Zhou R."/>
        </authorList>
    </citation>
    <scope>NUCLEOTIDE SEQUENCE [LARGE SCALE GENOMIC DNA]</scope>
</reference>